<dbReference type="GO" id="GO:0005667">
    <property type="term" value="C:transcription regulator complex"/>
    <property type="evidence" value="ECO:0007669"/>
    <property type="project" value="InterPro"/>
</dbReference>
<dbReference type="GO" id="GO:0005737">
    <property type="term" value="C:cytoplasm"/>
    <property type="evidence" value="ECO:0007669"/>
    <property type="project" value="InterPro"/>
</dbReference>
<dbReference type="InterPro" id="IPR035965">
    <property type="entry name" value="PAS-like_dom_sf"/>
</dbReference>
<dbReference type="CDD" id="cd00130">
    <property type="entry name" value="PAS"/>
    <property type="match status" value="1"/>
</dbReference>
<sequence>MVGFDFYEFVHRKDITMVKNQLSTTASESKEEKTIPKNSSILKEGIEISGNLCPGAKRSFLCRMKKGAKADDIMSMGTKTSITKTKGNVMVDETDPVLISYEGYLKSWPPNKEIKSSKDPNSRSCLVAIGRILEIGTEQTDYSKLGQICEFETRQRADSTIVRVDQSFTKILGYCSDEVYGKSAYSFLHKDDLKILAEAHYKDLNNKSRSTPEIIYRFRAKAGHYVPLKSTSVTFRNPWSKEVDYVVTRSVVISSFSPIMSFSAMQRGTENMDIITQTTTSAGSSEQQDEMDENLRNLLLKLENLGNNEGTYFLV</sequence>
<evidence type="ECO:0000256" key="4">
    <source>
        <dbReference type="ARBA" id="ARBA00023242"/>
    </source>
</evidence>
<organism evidence="5 6">
    <name type="scientific">Paramuricea clavata</name>
    <name type="common">Red gorgonian</name>
    <name type="synonym">Violescent sea-whip</name>
    <dbReference type="NCBI Taxonomy" id="317549"/>
    <lineage>
        <taxon>Eukaryota</taxon>
        <taxon>Metazoa</taxon>
        <taxon>Cnidaria</taxon>
        <taxon>Anthozoa</taxon>
        <taxon>Octocorallia</taxon>
        <taxon>Malacalcyonacea</taxon>
        <taxon>Plexauridae</taxon>
        <taxon>Paramuricea</taxon>
    </lineage>
</organism>
<dbReference type="PANTHER" id="PTHR23042">
    <property type="entry name" value="CIRCADIAN PROTEIN CLOCK/ARNT/BMAL/PAS"/>
    <property type="match status" value="1"/>
</dbReference>
<dbReference type="Gene3D" id="3.30.450.20">
    <property type="entry name" value="PAS domain"/>
    <property type="match status" value="2"/>
</dbReference>
<dbReference type="GO" id="GO:0003677">
    <property type="term" value="F:DNA binding"/>
    <property type="evidence" value="ECO:0007669"/>
    <property type="project" value="UniProtKB-KW"/>
</dbReference>
<dbReference type="NCBIfam" id="TIGR00229">
    <property type="entry name" value="sensory_box"/>
    <property type="match status" value="1"/>
</dbReference>
<accession>A0A6S7JXD3</accession>
<dbReference type="GO" id="GO:0005634">
    <property type="term" value="C:nucleus"/>
    <property type="evidence" value="ECO:0007669"/>
    <property type="project" value="InterPro"/>
</dbReference>
<name>A0A6S7JXD3_PARCT</name>
<reference evidence="5" key="1">
    <citation type="submission" date="2020-04" db="EMBL/GenBank/DDBJ databases">
        <authorList>
            <person name="Alioto T."/>
            <person name="Alioto T."/>
            <person name="Gomez Garrido J."/>
        </authorList>
    </citation>
    <scope>NUCLEOTIDE SEQUENCE</scope>
    <source>
        <strain evidence="5">A484AB</strain>
    </source>
</reference>
<keyword evidence="4" id="KW-0539">Nucleus</keyword>
<dbReference type="GO" id="GO:0003700">
    <property type="term" value="F:DNA-binding transcription factor activity"/>
    <property type="evidence" value="ECO:0007669"/>
    <property type="project" value="InterPro"/>
</dbReference>
<evidence type="ECO:0000256" key="3">
    <source>
        <dbReference type="ARBA" id="ARBA00023163"/>
    </source>
</evidence>
<comment type="caution">
    <text evidence="5">The sequence shown here is derived from an EMBL/GenBank/DDBJ whole genome shotgun (WGS) entry which is preliminary data.</text>
</comment>
<keyword evidence="1" id="KW-0805">Transcription regulation</keyword>
<evidence type="ECO:0000256" key="1">
    <source>
        <dbReference type="ARBA" id="ARBA00023015"/>
    </source>
</evidence>
<evidence type="ECO:0000313" key="5">
    <source>
        <dbReference type="EMBL" id="CAB4020671.1"/>
    </source>
</evidence>
<dbReference type="PROSITE" id="PS50112">
    <property type="entry name" value="PAS"/>
    <property type="match status" value="1"/>
</dbReference>
<proteinExistence type="predicted"/>
<keyword evidence="2" id="KW-0238">DNA-binding</keyword>
<dbReference type="OrthoDB" id="71302at2759"/>
<evidence type="ECO:0000313" key="6">
    <source>
        <dbReference type="Proteomes" id="UP001152795"/>
    </source>
</evidence>
<keyword evidence="3" id="KW-0804">Transcription</keyword>
<dbReference type="InterPro" id="IPR001067">
    <property type="entry name" value="Nuc_translocat"/>
</dbReference>
<dbReference type="EMBL" id="CACRXK020011068">
    <property type="protein sequence ID" value="CAB4020671.1"/>
    <property type="molecule type" value="Genomic_DNA"/>
</dbReference>
<dbReference type="PRINTS" id="PR00785">
    <property type="entry name" value="NCTRNSLOCATR"/>
</dbReference>
<gene>
    <name evidence="5" type="ORF">PACLA_8A044345</name>
</gene>
<protein>
    <submittedName>
        <fullName evidence="5">Aryl hydrocarbon receptor nuclear translocator 1</fullName>
    </submittedName>
</protein>
<keyword evidence="5" id="KW-0675">Receptor</keyword>
<dbReference type="SUPFAM" id="SSF55785">
    <property type="entry name" value="PYP-like sensor domain (PAS domain)"/>
    <property type="match status" value="1"/>
</dbReference>
<dbReference type="AlphaFoldDB" id="A0A6S7JXD3"/>
<keyword evidence="6" id="KW-1185">Reference proteome</keyword>
<dbReference type="Pfam" id="PF14598">
    <property type="entry name" value="PAS_11"/>
    <property type="match status" value="1"/>
</dbReference>
<dbReference type="Proteomes" id="UP001152795">
    <property type="component" value="Unassembled WGS sequence"/>
</dbReference>
<dbReference type="InterPro" id="IPR050933">
    <property type="entry name" value="Circadian_TF"/>
</dbReference>
<dbReference type="InterPro" id="IPR000014">
    <property type="entry name" value="PAS"/>
</dbReference>
<evidence type="ECO:0000256" key="2">
    <source>
        <dbReference type="ARBA" id="ARBA00023125"/>
    </source>
</evidence>